<feature type="signal peptide" evidence="1">
    <location>
        <begin position="1"/>
        <end position="23"/>
    </location>
</feature>
<evidence type="ECO:0000313" key="2">
    <source>
        <dbReference type="EMBL" id="PYH75865.1"/>
    </source>
</evidence>
<protein>
    <submittedName>
        <fullName evidence="2">Uncharacterized protein</fullName>
    </submittedName>
</protein>
<proteinExistence type="predicted"/>
<dbReference type="OrthoDB" id="4292754at2759"/>
<dbReference type="RefSeq" id="XP_025486065.1">
    <property type="nucleotide sequence ID" value="XM_025637189.1"/>
</dbReference>
<dbReference type="EMBL" id="KZ821775">
    <property type="protein sequence ID" value="PYH75865.1"/>
    <property type="molecule type" value="Genomic_DNA"/>
</dbReference>
<name>A0A319BT40_9EURO</name>
<gene>
    <name evidence="2" type="ORF">BO82DRAFT_369859</name>
</gene>
<keyword evidence="3" id="KW-1185">Reference proteome</keyword>
<feature type="chain" id="PRO_5016267428" evidence="1">
    <location>
        <begin position="24"/>
        <end position="163"/>
    </location>
</feature>
<dbReference type="VEuPathDB" id="FungiDB:BO82DRAFT_369859"/>
<organism evidence="2 3">
    <name type="scientific">Aspergillus uvarum CBS 121591</name>
    <dbReference type="NCBI Taxonomy" id="1448315"/>
    <lineage>
        <taxon>Eukaryota</taxon>
        <taxon>Fungi</taxon>
        <taxon>Dikarya</taxon>
        <taxon>Ascomycota</taxon>
        <taxon>Pezizomycotina</taxon>
        <taxon>Eurotiomycetes</taxon>
        <taxon>Eurotiomycetidae</taxon>
        <taxon>Eurotiales</taxon>
        <taxon>Aspergillaceae</taxon>
        <taxon>Aspergillus</taxon>
        <taxon>Aspergillus subgen. Circumdati</taxon>
    </lineage>
</organism>
<dbReference type="AlphaFoldDB" id="A0A319BT40"/>
<dbReference type="GeneID" id="37139930"/>
<reference evidence="2 3" key="1">
    <citation type="submission" date="2016-12" db="EMBL/GenBank/DDBJ databases">
        <title>The genomes of Aspergillus section Nigri reveals drivers in fungal speciation.</title>
        <authorList>
            <consortium name="DOE Joint Genome Institute"/>
            <person name="Vesth T.C."/>
            <person name="Nybo J."/>
            <person name="Theobald S."/>
            <person name="Brandl J."/>
            <person name="Frisvad J.C."/>
            <person name="Nielsen K.F."/>
            <person name="Lyhne E.K."/>
            <person name="Kogle M.E."/>
            <person name="Kuo A."/>
            <person name="Riley R."/>
            <person name="Clum A."/>
            <person name="Nolan M."/>
            <person name="Lipzen A."/>
            <person name="Salamov A."/>
            <person name="Henrissat B."/>
            <person name="Wiebenga A."/>
            <person name="De Vries R.P."/>
            <person name="Grigoriev I.V."/>
            <person name="Mortensen U.H."/>
            <person name="Andersen M.R."/>
            <person name="Baker S.E."/>
        </authorList>
    </citation>
    <scope>NUCLEOTIDE SEQUENCE [LARGE SCALE GENOMIC DNA]</scope>
    <source>
        <strain evidence="2 3">CBS 121591</strain>
    </source>
</reference>
<keyword evidence="1" id="KW-0732">Signal</keyword>
<evidence type="ECO:0000256" key="1">
    <source>
        <dbReference type="SAM" id="SignalP"/>
    </source>
</evidence>
<sequence>MHGTQLLSGLAAALALLPLAANAACNVHFYSESNCQGTSTASCVPDFAANEECTWNTWVGSIYYESCGDDELPSFVGCNGDPGACHNAWSLGVPDTASGCVEIGTYDGKVTTYDVNDPTCVDCIGSGARVTDGDQGGRSMGGDARDREGCSDRFRLADDVQGG</sequence>
<accession>A0A319BT40</accession>
<dbReference type="Proteomes" id="UP000248340">
    <property type="component" value="Unassembled WGS sequence"/>
</dbReference>
<evidence type="ECO:0000313" key="3">
    <source>
        <dbReference type="Proteomes" id="UP000248340"/>
    </source>
</evidence>